<feature type="transmembrane region" description="Helical" evidence="13">
    <location>
        <begin position="461"/>
        <end position="485"/>
    </location>
</feature>
<feature type="transmembrane region" description="Helical" evidence="13">
    <location>
        <begin position="680"/>
        <end position="699"/>
    </location>
</feature>
<dbReference type="PANTHER" id="PTHR24372:SF77">
    <property type="entry name" value="G-PROTEIN COUPLED RECEPTORS FAMILY 1 PROFILE DOMAIN-CONTAINING PROTEIN"/>
    <property type="match status" value="1"/>
</dbReference>
<dbReference type="PROSITE" id="PS51450">
    <property type="entry name" value="LRR"/>
    <property type="match status" value="1"/>
</dbReference>
<feature type="transmembrane region" description="Helical" evidence="13">
    <location>
        <begin position="711"/>
        <end position="733"/>
    </location>
</feature>
<dbReference type="PROSITE" id="PS01209">
    <property type="entry name" value="LDLRA_1"/>
    <property type="match status" value="1"/>
</dbReference>
<evidence type="ECO:0000256" key="2">
    <source>
        <dbReference type="ARBA" id="ARBA00022475"/>
    </source>
</evidence>
<proteinExistence type="predicted"/>
<feature type="transmembrane region" description="Helical" evidence="13">
    <location>
        <begin position="633"/>
        <end position="652"/>
    </location>
</feature>
<feature type="disulfide bond" evidence="12">
    <location>
        <begin position="173"/>
        <end position="188"/>
    </location>
</feature>
<dbReference type="GO" id="GO:0008528">
    <property type="term" value="F:G protein-coupled peptide receptor activity"/>
    <property type="evidence" value="ECO:0007669"/>
    <property type="project" value="TreeGrafter"/>
</dbReference>
<feature type="transmembrane region" description="Helical" evidence="13">
    <location>
        <begin position="497"/>
        <end position="522"/>
    </location>
</feature>
<feature type="domain" description="G-protein coupled receptors family 1 profile" evidence="14">
    <location>
        <begin position="476"/>
        <end position="728"/>
    </location>
</feature>
<keyword evidence="16" id="KW-1185">Reference proteome</keyword>
<dbReference type="GO" id="GO:0009755">
    <property type="term" value="P:hormone-mediated signaling pathway"/>
    <property type="evidence" value="ECO:0007669"/>
    <property type="project" value="TreeGrafter"/>
</dbReference>
<dbReference type="Gene3D" id="3.80.10.10">
    <property type="entry name" value="Ribonuclease Inhibitor"/>
    <property type="match status" value="2"/>
</dbReference>
<organism evidence="15 16">
    <name type="scientific">Littorina saxatilis</name>
    <dbReference type="NCBI Taxonomy" id="31220"/>
    <lineage>
        <taxon>Eukaryota</taxon>
        <taxon>Metazoa</taxon>
        <taxon>Spiralia</taxon>
        <taxon>Lophotrochozoa</taxon>
        <taxon>Mollusca</taxon>
        <taxon>Gastropoda</taxon>
        <taxon>Caenogastropoda</taxon>
        <taxon>Littorinimorpha</taxon>
        <taxon>Littorinoidea</taxon>
        <taxon>Littorinidae</taxon>
        <taxon>Littorina</taxon>
    </lineage>
</organism>
<feature type="disulfide bond" evidence="12">
    <location>
        <begin position="56"/>
        <end position="71"/>
    </location>
</feature>
<keyword evidence="6 13" id="KW-1133">Transmembrane helix</keyword>
<dbReference type="EMBL" id="JBAMIC010000010">
    <property type="protein sequence ID" value="KAK7102885.1"/>
    <property type="molecule type" value="Genomic_DNA"/>
</dbReference>
<dbReference type="InterPro" id="IPR002172">
    <property type="entry name" value="LDrepeatLR_classA_rpt"/>
</dbReference>
<evidence type="ECO:0000256" key="9">
    <source>
        <dbReference type="ARBA" id="ARBA00023157"/>
    </source>
</evidence>
<dbReference type="SUPFAM" id="SSF52058">
    <property type="entry name" value="L domain-like"/>
    <property type="match status" value="1"/>
</dbReference>
<dbReference type="Gene3D" id="4.10.400.10">
    <property type="entry name" value="Low-density Lipoprotein Receptor"/>
    <property type="match status" value="3"/>
</dbReference>
<evidence type="ECO:0000256" key="10">
    <source>
        <dbReference type="ARBA" id="ARBA00023170"/>
    </source>
</evidence>
<keyword evidence="8 13" id="KW-0472">Membrane</keyword>
<dbReference type="Gene3D" id="1.20.1070.10">
    <property type="entry name" value="Rhodopsin 7-helix transmembrane proteins"/>
    <property type="match status" value="1"/>
</dbReference>
<keyword evidence="10" id="KW-0675">Receptor</keyword>
<feature type="transmembrane region" description="Helical" evidence="13">
    <location>
        <begin position="580"/>
        <end position="602"/>
    </location>
</feature>
<sequence length="761" mass="84008">MTHTFLACDAKSSCFRETHIGSEVNGVTSCSASLHRFPQPFQCRNGYERIPYSLVCDHRGDCMDSSDEDFCDFPPCIDGKEMPCGGSKQCIPRQKVCNGPIECVDASDEQNCARKSNDFRYTASPPALVSTRWTDYNGMTYNTITVSRHSGPCPEGFFKCTVDSYCFDVQFRCNGVRDCPGGEDEAGCAGYSCPGLYRCRGSTVCYRALKLCDGFGDCPQQDDEMFCDLQCPANCTCYGLAFTCPLVFSVTEFPDLRYLDASDSGLTARHVNHSSLLIHLSLARCGLFHLGNLTLPNLRSLELSGNNLSAVSVHEVNRLQNLKELILADNPLMSVLLTQKQTSLNLRYLDLSHVRLSSLTVRTQLPFLQFLNLSFTGLDELQGTGFQSLSSLRVIDLRGCPMTHFPRHIFRDLQQLRTVSSGTFRLCCQATLPLGFNLKNCHAPENIVSSCDRLLKYDTHAVLLAVFAAVSIIGNASGFAVRVFFKRTTAKSAQDVLLCHLCISDFAMGVYLAIVGLADRLYQGTYLWEDVAWKQSVTCKTAGILFTVSSQVSSLFVFIITVQHVAFLSFRSHGFGSHPFTLYAVSSVVWILGVVSSVAPLFTSHWRHSAETAICIPLISTEQDNGSFVDLLVVPQCTLHVGVIAAQIYIFIKTRPDPMVALKADSVPPQIGDARRFSPVAICSCLCRMSLLVLALSLYEGSITSNQVRVAASLLVLPLSSALHPVLYVFGAVQERRQAARNERLLTYLKAKRRAKVRDVK</sequence>
<dbReference type="SUPFAM" id="SSF57424">
    <property type="entry name" value="LDL receptor-like module"/>
    <property type="match status" value="4"/>
</dbReference>
<reference evidence="15 16" key="1">
    <citation type="submission" date="2024-02" db="EMBL/GenBank/DDBJ databases">
        <title>Chromosome-scale genome assembly of the rough periwinkle Littorina saxatilis.</title>
        <authorList>
            <person name="De Jode A."/>
            <person name="Faria R."/>
            <person name="Formenti G."/>
            <person name="Sims Y."/>
            <person name="Smith T.P."/>
            <person name="Tracey A."/>
            <person name="Wood J.M.D."/>
            <person name="Zagrodzka Z.B."/>
            <person name="Johannesson K."/>
            <person name="Butlin R.K."/>
            <person name="Leder E.H."/>
        </authorList>
    </citation>
    <scope>NUCLEOTIDE SEQUENCE [LARGE SCALE GENOMIC DNA]</scope>
    <source>
        <strain evidence="15">Snail1</strain>
        <tissue evidence="15">Muscle</tissue>
    </source>
</reference>
<comment type="caution">
    <text evidence="12">Lacks conserved residue(s) required for the propagation of feature annotation.</text>
</comment>
<dbReference type="InterPro" id="IPR036055">
    <property type="entry name" value="LDL_receptor-like_sf"/>
</dbReference>
<dbReference type="AlphaFoldDB" id="A0AAN9BBF7"/>
<dbReference type="CDD" id="cd00112">
    <property type="entry name" value="LDLa"/>
    <property type="match status" value="3"/>
</dbReference>
<evidence type="ECO:0000256" key="3">
    <source>
        <dbReference type="ARBA" id="ARBA00022614"/>
    </source>
</evidence>
<dbReference type="Proteomes" id="UP001374579">
    <property type="component" value="Unassembled WGS sequence"/>
</dbReference>
<dbReference type="PROSITE" id="PS50068">
    <property type="entry name" value="LDLRA_2"/>
    <property type="match status" value="4"/>
</dbReference>
<evidence type="ECO:0000256" key="5">
    <source>
        <dbReference type="ARBA" id="ARBA00022737"/>
    </source>
</evidence>
<dbReference type="SUPFAM" id="SSF81321">
    <property type="entry name" value="Family A G protein-coupled receptor-like"/>
    <property type="match status" value="1"/>
</dbReference>
<feature type="disulfide bond" evidence="12">
    <location>
        <begin position="212"/>
        <end position="227"/>
    </location>
</feature>
<feature type="disulfide bond" evidence="12">
    <location>
        <begin position="97"/>
        <end position="112"/>
    </location>
</feature>
<comment type="caution">
    <text evidence="15">The sequence shown here is derived from an EMBL/GenBank/DDBJ whole genome shotgun (WGS) entry which is preliminary data.</text>
</comment>
<evidence type="ECO:0000313" key="16">
    <source>
        <dbReference type="Proteomes" id="UP001374579"/>
    </source>
</evidence>
<evidence type="ECO:0000313" key="15">
    <source>
        <dbReference type="EMBL" id="KAK7102885.1"/>
    </source>
</evidence>
<keyword evidence="7" id="KW-0297">G-protein coupled receptor</keyword>
<dbReference type="SMART" id="SM00192">
    <property type="entry name" value="LDLa"/>
    <property type="match status" value="4"/>
</dbReference>
<dbReference type="InterPro" id="IPR023415">
    <property type="entry name" value="LDLR_class-A_CS"/>
</dbReference>
<keyword evidence="11" id="KW-0807">Transducer</keyword>
<dbReference type="PRINTS" id="PR00261">
    <property type="entry name" value="LDLRECEPTOR"/>
</dbReference>
<evidence type="ECO:0000259" key="14">
    <source>
        <dbReference type="PROSITE" id="PS50262"/>
    </source>
</evidence>
<evidence type="ECO:0000256" key="8">
    <source>
        <dbReference type="ARBA" id="ARBA00023136"/>
    </source>
</evidence>
<keyword evidence="9 12" id="KW-1015">Disulfide bond</keyword>
<protein>
    <recommendedName>
        <fullName evidence="14">G-protein coupled receptors family 1 profile domain-containing protein</fullName>
    </recommendedName>
</protein>
<dbReference type="SMART" id="SM00369">
    <property type="entry name" value="LRR_TYP"/>
    <property type="match status" value="4"/>
</dbReference>
<evidence type="ECO:0000256" key="7">
    <source>
        <dbReference type="ARBA" id="ARBA00023040"/>
    </source>
</evidence>
<feature type="disulfide bond" evidence="12">
    <location>
        <begin position="193"/>
        <end position="205"/>
    </location>
</feature>
<dbReference type="GO" id="GO:0005886">
    <property type="term" value="C:plasma membrane"/>
    <property type="evidence" value="ECO:0007669"/>
    <property type="project" value="UniProtKB-SubCell"/>
</dbReference>
<dbReference type="InterPro" id="IPR032675">
    <property type="entry name" value="LRR_dom_sf"/>
</dbReference>
<dbReference type="GO" id="GO:0007189">
    <property type="term" value="P:adenylate cyclase-activating G protein-coupled receptor signaling pathway"/>
    <property type="evidence" value="ECO:0007669"/>
    <property type="project" value="TreeGrafter"/>
</dbReference>
<dbReference type="InterPro" id="IPR017452">
    <property type="entry name" value="GPCR_Rhodpsn_7TM"/>
</dbReference>
<keyword evidence="2" id="KW-1003">Cell membrane</keyword>
<dbReference type="InterPro" id="IPR003591">
    <property type="entry name" value="Leu-rich_rpt_typical-subtyp"/>
</dbReference>
<evidence type="ECO:0000256" key="6">
    <source>
        <dbReference type="ARBA" id="ARBA00022989"/>
    </source>
</evidence>
<keyword evidence="3" id="KW-0433">Leucine-rich repeat</keyword>
<keyword evidence="4 13" id="KW-0812">Transmembrane</keyword>
<evidence type="ECO:0000256" key="13">
    <source>
        <dbReference type="SAM" id="Phobius"/>
    </source>
</evidence>
<keyword evidence="5" id="KW-0677">Repeat</keyword>
<name>A0AAN9BBF7_9CAEN</name>
<dbReference type="InterPro" id="IPR001611">
    <property type="entry name" value="Leu-rich_rpt"/>
</dbReference>
<evidence type="ECO:0000256" key="1">
    <source>
        <dbReference type="ARBA" id="ARBA00004651"/>
    </source>
</evidence>
<dbReference type="PROSITE" id="PS50262">
    <property type="entry name" value="G_PROTEIN_RECEP_F1_2"/>
    <property type="match status" value="1"/>
</dbReference>
<evidence type="ECO:0000256" key="12">
    <source>
        <dbReference type="PROSITE-ProRule" id="PRU00124"/>
    </source>
</evidence>
<evidence type="ECO:0000256" key="11">
    <source>
        <dbReference type="ARBA" id="ARBA00023224"/>
    </source>
</evidence>
<gene>
    <name evidence="15" type="ORF">V1264_021043</name>
</gene>
<feature type="transmembrane region" description="Helical" evidence="13">
    <location>
        <begin position="542"/>
        <end position="568"/>
    </location>
</feature>
<accession>A0AAN9BBF7</accession>
<dbReference type="Pfam" id="PF00057">
    <property type="entry name" value="Ldl_recept_a"/>
    <property type="match status" value="3"/>
</dbReference>
<dbReference type="PANTHER" id="PTHR24372">
    <property type="entry name" value="GLYCOPROTEIN HORMONE RECEPTOR"/>
    <property type="match status" value="1"/>
</dbReference>
<comment type="subcellular location">
    <subcellularLocation>
        <location evidence="1">Cell membrane</location>
        <topology evidence="1">Multi-pass membrane protein</topology>
    </subcellularLocation>
</comment>
<evidence type="ECO:0000256" key="4">
    <source>
        <dbReference type="ARBA" id="ARBA00022692"/>
    </source>
</evidence>